<keyword evidence="1" id="KW-1133">Transmembrane helix</keyword>
<gene>
    <name evidence="2" type="ORF">GC105_10400</name>
</gene>
<dbReference type="AlphaFoldDB" id="A0A6A7K9J7"/>
<keyword evidence="3" id="KW-1185">Reference proteome</keyword>
<feature type="transmembrane region" description="Helical" evidence="1">
    <location>
        <begin position="15"/>
        <end position="37"/>
    </location>
</feature>
<organism evidence="2 3">
    <name type="scientific">Alkalibaculum sporogenes</name>
    <dbReference type="NCBI Taxonomy" id="2655001"/>
    <lineage>
        <taxon>Bacteria</taxon>
        <taxon>Bacillati</taxon>
        <taxon>Bacillota</taxon>
        <taxon>Clostridia</taxon>
        <taxon>Eubacteriales</taxon>
        <taxon>Eubacteriaceae</taxon>
        <taxon>Alkalibaculum</taxon>
    </lineage>
</organism>
<evidence type="ECO:0000313" key="2">
    <source>
        <dbReference type="EMBL" id="MPW26199.1"/>
    </source>
</evidence>
<keyword evidence="1" id="KW-0472">Membrane</keyword>
<dbReference type="Pfam" id="PF06103">
    <property type="entry name" value="DUF948"/>
    <property type="match status" value="1"/>
</dbReference>
<name>A0A6A7K9J7_9FIRM</name>
<reference evidence="2 3" key="1">
    <citation type="submission" date="2019-10" db="EMBL/GenBank/DDBJ databases">
        <title>Alkalibaculum tamaniensis sp.nov., a new alkaliphilic acetogen, isolated on methoxylated aromatics from a mud volcano.</title>
        <authorList>
            <person name="Khomyakova M.A."/>
            <person name="Merkel A.Y."/>
            <person name="Bonch-Osmolovskaya E.A."/>
            <person name="Slobodkin A.I."/>
        </authorList>
    </citation>
    <scope>NUCLEOTIDE SEQUENCE [LARGE SCALE GENOMIC DNA]</scope>
    <source>
        <strain evidence="2 3">M08DMB</strain>
    </source>
</reference>
<dbReference type="Proteomes" id="UP000440004">
    <property type="component" value="Unassembled WGS sequence"/>
</dbReference>
<evidence type="ECO:0000256" key="1">
    <source>
        <dbReference type="SAM" id="Phobius"/>
    </source>
</evidence>
<protein>
    <submittedName>
        <fullName evidence="2">DUF948 domain-containing protein</fullName>
    </submittedName>
</protein>
<evidence type="ECO:0000313" key="3">
    <source>
        <dbReference type="Proteomes" id="UP000440004"/>
    </source>
</evidence>
<comment type="caution">
    <text evidence="2">The sequence shown here is derived from an EMBL/GenBank/DDBJ whole genome shotgun (WGS) entry which is preliminary data.</text>
</comment>
<keyword evidence="1" id="KW-0812">Transmembrane</keyword>
<dbReference type="InterPro" id="IPR009293">
    <property type="entry name" value="UPF0478"/>
</dbReference>
<accession>A0A6A7K9J7</accession>
<dbReference type="EMBL" id="WHNX01000015">
    <property type="protein sequence ID" value="MPW26199.1"/>
    <property type="molecule type" value="Genomic_DNA"/>
</dbReference>
<sequence>MIYTRQEGEEVFAQIHLWEVGILFIGIAFIVGAIYIAKTMKNLAKTIEDMDELMLSNKQNIDAIIADIEVITKSSSGVMEDVQESVGSLKHSVLNVEKTVTTTKNFMLKPVLKTLNYSHFILKIIKKFTKKSKSKV</sequence>
<proteinExistence type="predicted"/>